<dbReference type="InterPro" id="IPR024072">
    <property type="entry name" value="DHFR-like_dom_sf"/>
</dbReference>
<evidence type="ECO:0000259" key="1">
    <source>
        <dbReference type="Pfam" id="PF01872"/>
    </source>
</evidence>
<dbReference type="InterPro" id="IPR050765">
    <property type="entry name" value="Riboflavin_Biosynth_HTPR"/>
</dbReference>
<dbReference type="EMBL" id="JMCC02000003">
    <property type="protein sequence ID" value="KIG19318.1"/>
    <property type="molecule type" value="Genomic_DNA"/>
</dbReference>
<dbReference type="GO" id="GO:0008703">
    <property type="term" value="F:5-amino-6-(5-phosphoribosylamino)uracil reductase activity"/>
    <property type="evidence" value="ECO:0007669"/>
    <property type="project" value="InterPro"/>
</dbReference>
<evidence type="ECO:0000313" key="2">
    <source>
        <dbReference type="EMBL" id="KIG19318.1"/>
    </source>
</evidence>
<dbReference type="RefSeq" id="WP_052546230.1">
    <property type="nucleotide sequence ID" value="NZ_JMCC02000003.1"/>
</dbReference>
<sequence length="180" mass="19109">MPSRVRVFIATSLDGFIAGPNDDLSWLPQPSGDPPPDYGYNAFIAEVGALLMGRNTYDVVAGFEGAWPYGELPVLVATGRPLTGAPASVKAVAGDIHSLVDQARAAAGEADVYLDGGNLIRQALDAELVDELIITVVPVILGGGASLFAGVGQRRRLALESVERLEPHECELVQLRYRAR</sequence>
<name>A0A0C2A791_9BACT</name>
<dbReference type="Gene3D" id="3.40.430.10">
    <property type="entry name" value="Dihydrofolate Reductase, subunit A"/>
    <property type="match status" value="1"/>
</dbReference>
<protein>
    <submittedName>
        <fullName evidence="2">Dihydrofolate reductase</fullName>
    </submittedName>
</protein>
<dbReference type="Pfam" id="PF01872">
    <property type="entry name" value="RibD_C"/>
    <property type="match status" value="1"/>
</dbReference>
<dbReference type="InterPro" id="IPR002734">
    <property type="entry name" value="RibDG_C"/>
</dbReference>
<feature type="domain" description="Bacterial bifunctional deaminase-reductase C-terminal" evidence="1">
    <location>
        <begin position="5"/>
        <end position="166"/>
    </location>
</feature>
<organism evidence="2 3">
    <name type="scientific">Enhygromyxa salina</name>
    <dbReference type="NCBI Taxonomy" id="215803"/>
    <lineage>
        <taxon>Bacteria</taxon>
        <taxon>Pseudomonadati</taxon>
        <taxon>Myxococcota</taxon>
        <taxon>Polyangia</taxon>
        <taxon>Nannocystales</taxon>
        <taxon>Nannocystaceae</taxon>
        <taxon>Enhygromyxa</taxon>
    </lineage>
</organism>
<proteinExistence type="predicted"/>
<dbReference type="PANTHER" id="PTHR38011">
    <property type="entry name" value="DIHYDROFOLATE REDUCTASE FAMILY PROTEIN (AFU_ORTHOLOGUE AFUA_8G06820)"/>
    <property type="match status" value="1"/>
</dbReference>
<dbReference type="GO" id="GO:0009231">
    <property type="term" value="P:riboflavin biosynthetic process"/>
    <property type="evidence" value="ECO:0007669"/>
    <property type="project" value="InterPro"/>
</dbReference>
<evidence type="ECO:0000313" key="3">
    <source>
        <dbReference type="Proteomes" id="UP000031599"/>
    </source>
</evidence>
<gene>
    <name evidence="2" type="ORF">DB30_03874</name>
</gene>
<comment type="caution">
    <text evidence="2">The sequence shown here is derived from an EMBL/GenBank/DDBJ whole genome shotgun (WGS) entry which is preliminary data.</text>
</comment>
<accession>A0A0C2A791</accession>
<dbReference type="Proteomes" id="UP000031599">
    <property type="component" value="Unassembled WGS sequence"/>
</dbReference>
<dbReference type="SUPFAM" id="SSF53597">
    <property type="entry name" value="Dihydrofolate reductase-like"/>
    <property type="match status" value="1"/>
</dbReference>
<dbReference type="AlphaFoldDB" id="A0A0C2A791"/>
<reference evidence="2 3" key="1">
    <citation type="submission" date="2014-12" db="EMBL/GenBank/DDBJ databases">
        <title>Genome assembly of Enhygromyxa salina DSM 15201.</title>
        <authorList>
            <person name="Sharma G."/>
            <person name="Subramanian S."/>
        </authorList>
    </citation>
    <scope>NUCLEOTIDE SEQUENCE [LARGE SCALE GENOMIC DNA]</scope>
    <source>
        <strain evidence="2 3">DSM 15201</strain>
    </source>
</reference>
<dbReference type="PANTHER" id="PTHR38011:SF11">
    <property type="entry name" value="2,5-DIAMINO-6-RIBOSYLAMINO-4(3H)-PYRIMIDINONE 5'-PHOSPHATE REDUCTASE"/>
    <property type="match status" value="1"/>
</dbReference>